<evidence type="ECO:0000256" key="3">
    <source>
        <dbReference type="ARBA" id="ARBA00022679"/>
    </source>
</evidence>
<evidence type="ECO:0000256" key="1">
    <source>
        <dbReference type="ARBA" id="ARBA00001946"/>
    </source>
</evidence>
<evidence type="ECO:0000313" key="8">
    <source>
        <dbReference type="Proteomes" id="UP000250169"/>
    </source>
</evidence>
<proteinExistence type="inferred from homology"/>
<keyword evidence="4" id="KW-0479">Metal-binding</keyword>
<gene>
    <name evidence="7" type="primary">ispB</name>
    <name evidence="7" type="ORF">NCTC11545_01004</name>
</gene>
<dbReference type="InterPro" id="IPR000092">
    <property type="entry name" value="Polyprenyl_synt"/>
</dbReference>
<keyword evidence="5" id="KW-0460">Magnesium</keyword>
<dbReference type="PROSITE" id="PS00723">
    <property type="entry name" value="POLYPRENYL_SYNTHASE_1"/>
    <property type="match status" value="1"/>
</dbReference>
<name>A0A2X2SMT9_CAPOC</name>
<evidence type="ECO:0000256" key="6">
    <source>
        <dbReference type="RuleBase" id="RU004466"/>
    </source>
</evidence>
<dbReference type="EMBL" id="UAVS01000005">
    <property type="protein sequence ID" value="SQA93628.1"/>
    <property type="molecule type" value="Genomic_DNA"/>
</dbReference>
<comment type="similarity">
    <text evidence="2 6">Belongs to the FPP/GGPP synthase family.</text>
</comment>
<dbReference type="GO" id="GO:0106350">
    <property type="term" value="F:all-trans-octaprenyl-diphosphate synthase activity"/>
    <property type="evidence" value="ECO:0007669"/>
    <property type="project" value="UniProtKB-EC"/>
</dbReference>
<evidence type="ECO:0000256" key="4">
    <source>
        <dbReference type="ARBA" id="ARBA00022723"/>
    </source>
</evidence>
<dbReference type="Gene3D" id="1.10.600.10">
    <property type="entry name" value="Farnesyl Diphosphate Synthase"/>
    <property type="match status" value="1"/>
</dbReference>
<dbReference type="InterPro" id="IPR008949">
    <property type="entry name" value="Isoprenoid_synthase_dom_sf"/>
</dbReference>
<organism evidence="7 8">
    <name type="scientific">Capnocytophaga ochracea</name>
    <dbReference type="NCBI Taxonomy" id="1018"/>
    <lineage>
        <taxon>Bacteria</taxon>
        <taxon>Pseudomonadati</taxon>
        <taxon>Bacteroidota</taxon>
        <taxon>Flavobacteriia</taxon>
        <taxon>Flavobacteriales</taxon>
        <taxon>Flavobacteriaceae</taxon>
        <taxon>Capnocytophaga</taxon>
    </lineage>
</organism>
<dbReference type="SUPFAM" id="SSF48576">
    <property type="entry name" value="Terpenoid synthases"/>
    <property type="match status" value="1"/>
</dbReference>
<dbReference type="RefSeq" id="WP_111972455.1">
    <property type="nucleotide sequence ID" value="NZ_UAVS01000005.1"/>
</dbReference>
<evidence type="ECO:0000256" key="5">
    <source>
        <dbReference type="ARBA" id="ARBA00022842"/>
    </source>
</evidence>
<dbReference type="GO" id="GO:0008299">
    <property type="term" value="P:isoprenoid biosynthetic process"/>
    <property type="evidence" value="ECO:0007669"/>
    <property type="project" value="InterPro"/>
</dbReference>
<accession>A0A2X2SMT9</accession>
<dbReference type="SFLD" id="SFLDS00005">
    <property type="entry name" value="Isoprenoid_Synthase_Type_I"/>
    <property type="match status" value="1"/>
</dbReference>
<comment type="cofactor">
    <cofactor evidence="1">
        <name>Mg(2+)</name>
        <dbReference type="ChEBI" id="CHEBI:18420"/>
    </cofactor>
</comment>
<keyword evidence="3 6" id="KW-0808">Transferase</keyword>
<dbReference type="InterPro" id="IPR033749">
    <property type="entry name" value="Polyprenyl_synt_CS"/>
</dbReference>
<dbReference type="GO" id="GO:0046872">
    <property type="term" value="F:metal ion binding"/>
    <property type="evidence" value="ECO:0007669"/>
    <property type="project" value="UniProtKB-KW"/>
</dbReference>
<dbReference type="Proteomes" id="UP000250169">
    <property type="component" value="Unassembled WGS sequence"/>
</dbReference>
<dbReference type="PANTHER" id="PTHR12001:SF69">
    <property type="entry name" value="ALL TRANS-POLYPRENYL-DIPHOSPHATE SYNTHASE PDSS1"/>
    <property type="match status" value="1"/>
</dbReference>
<dbReference type="CDD" id="cd00685">
    <property type="entry name" value="Trans_IPPS_HT"/>
    <property type="match status" value="1"/>
</dbReference>
<dbReference type="PANTHER" id="PTHR12001">
    <property type="entry name" value="GERANYLGERANYL PYROPHOSPHATE SYNTHASE"/>
    <property type="match status" value="1"/>
</dbReference>
<dbReference type="Pfam" id="PF00348">
    <property type="entry name" value="polyprenyl_synt"/>
    <property type="match status" value="1"/>
</dbReference>
<protein>
    <submittedName>
        <fullName evidence="7">Octaprenyl-diphosphate synthase</fullName>
        <ecNumber evidence="7">2.5.1.90</ecNumber>
    </submittedName>
</protein>
<reference evidence="7 8" key="1">
    <citation type="submission" date="2018-06" db="EMBL/GenBank/DDBJ databases">
        <authorList>
            <consortium name="Pathogen Informatics"/>
            <person name="Doyle S."/>
        </authorList>
    </citation>
    <scope>NUCLEOTIDE SEQUENCE [LARGE SCALE GENOMIC DNA]</scope>
    <source>
        <strain evidence="7 8">NCTC11545</strain>
    </source>
</reference>
<dbReference type="AlphaFoldDB" id="A0A2X2SMT9"/>
<evidence type="ECO:0000256" key="2">
    <source>
        <dbReference type="ARBA" id="ARBA00006706"/>
    </source>
</evidence>
<dbReference type="EC" id="2.5.1.90" evidence="7"/>
<dbReference type="PROSITE" id="PS00444">
    <property type="entry name" value="POLYPRENYL_SYNTHASE_2"/>
    <property type="match status" value="1"/>
</dbReference>
<sequence length="326" mass="37584">MKITAQIKEPIREEMELFEQKFRSSMSSKVALLNRITYYIVNRKGKQMRPMFVFLVAKMVSGGKVSERTYRGASVIELIHTATLVHDDVVDDSNKRRGFFSINALWKNKIAVLVGDYLLSKGLLLSIDNGDFDLLRIISVAVREMSEGELLQIEKARRLDIVEEVYYEIIRQKTATLIAACCAMGACSVQPEQTEVIEKMRLFGEYIGMAFQIKDDLFDYTEDAIGKPTGIDIKEQKMTLPLIYVLNTCSEEEKQWLINSVKKYNKDKKRVKEVIEFVKNHKGLEYATTKMKEFQQKALNILDEFPVSPYKEALTLMVNYVIDRKI</sequence>
<evidence type="ECO:0000313" key="7">
    <source>
        <dbReference type="EMBL" id="SQA93628.1"/>
    </source>
</evidence>